<keyword evidence="6 11" id="KW-1133">Transmembrane helix</keyword>
<dbReference type="GeneTree" id="ENSGT00940000159189"/>
<evidence type="ECO:0000256" key="2">
    <source>
        <dbReference type="ARBA" id="ARBA00004477"/>
    </source>
</evidence>
<protein>
    <recommendedName>
        <fullName evidence="10">Transmembrane protein 170A</fullName>
    </recommendedName>
</protein>
<keyword evidence="8" id="KW-0325">Glycoprotein</keyword>
<comment type="similarity">
    <text evidence="3">Belongs to the TMEM170 family.</text>
</comment>
<organism evidence="12 13">
    <name type="scientific">Anser brachyrhynchus</name>
    <name type="common">Pink-footed goose</name>
    <dbReference type="NCBI Taxonomy" id="132585"/>
    <lineage>
        <taxon>Eukaryota</taxon>
        <taxon>Metazoa</taxon>
        <taxon>Chordata</taxon>
        <taxon>Craniata</taxon>
        <taxon>Vertebrata</taxon>
        <taxon>Euteleostomi</taxon>
        <taxon>Archelosauria</taxon>
        <taxon>Archosauria</taxon>
        <taxon>Dinosauria</taxon>
        <taxon>Saurischia</taxon>
        <taxon>Theropoda</taxon>
        <taxon>Coelurosauria</taxon>
        <taxon>Aves</taxon>
        <taxon>Neognathae</taxon>
        <taxon>Galloanserae</taxon>
        <taxon>Anseriformes</taxon>
        <taxon>Anatidae</taxon>
        <taxon>Anserinae</taxon>
        <taxon>Anser</taxon>
    </lineage>
</organism>
<evidence type="ECO:0000256" key="4">
    <source>
        <dbReference type="ARBA" id="ARBA00022692"/>
    </source>
</evidence>
<dbReference type="GO" id="GO:0005789">
    <property type="term" value="C:endoplasmic reticulum membrane"/>
    <property type="evidence" value="ECO:0007669"/>
    <property type="project" value="UniProtKB-SubCell"/>
</dbReference>
<evidence type="ECO:0000313" key="13">
    <source>
        <dbReference type="Proteomes" id="UP000694426"/>
    </source>
</evidence>
<keyword evidence="7 11" id="KW-0472">Membrane</keyword>
<feature type="transmembrane region" description="Helical" evidence="11">
    <location>
        <begin position="108"/>
        <end position="127"/>
    </location>
</feature>
<evidence type="ECO:0000256" key="1">
    <source>
        <dbReference type="ARBA" id="ARBA00004259"/>
    </source>
</evidence>
<dbReference type="PANTHER" id="PTHR22779">
    <property type="entry name" value="SD17342P"/>
    <property type="match status" value="1"/>
</dbReference>
<keyword evidence="5" id="KW-0256">Endoplasmic reticulum</keyword>
<keyword evidence="13" id="KW-1185">Reference proteome</keyword>
<evidence type="ECO:0000256" key="6">
    <source>
        <dbReference type="ARBA" id="ARBA00022989"/>
    </source>
</evidence>
<keyword evidence="4 11" id="KW-0812">Transmembrane</keyword>
<proteinExistence type="inferred from homology"/>
<evidence type="ECO:0000256" key="11">
    <source>
        <dbReference type="SAM" id="Phobius"/>
    </source>
</evidence>
<evidence type="ECO:0000256" key="3">
    <source>
        <dbReference type="ARBA" id="ARBA00006325"/>
    </source>
</evidence>
<evidence type="ECO:0000256" key="9">
    <source>
        <dbReference type="ARBA" id="ARBA00023242"/>
    </source>
</evidence>
<evidence type="ECO:0000256" key="8">
    <source>
        <dbReference type="ARBA" id="ARBA00023180"/>
    </source>
</evidence>
<reference evidence="12" key="2">
    <citation type="submission" date="2025-09" db="UniProtKB">
        <authorList>
            <consortium name="Ensembl"/>
        </authorList>
    </citation>
    <scope>IDENTIFICATION</scope>
</reference>
<dbReference type="GO" id="GO:0005635">
    <property type="term" value="C:nuclear envelope"/>
    <property type="evidence" value="ECO:0007669"/>
    <property type="project" value="UniProtKB-SubCell"/>
</dbReference>
<dbReference type="GO" id="GO:0071786">
    <property type="term" value="P:endoplasmic reticulum tubular network organization"/>
    <property type="evidence" value="ECO:0007669"/>
    <property type="project" value="TreeGrafter"/>
</dbReference>
<keyword evidence="9" id="KW-0539">Nucleus</keyword>
<accession>A0A8B9BFN4</accession>
<reference evidence="12" key="1">
    <citation type="submission" date="2025-08" db="UniProtKB">
        <authorList>
            <consortium name="Ensembl"/>
        </authorList>
    </citation>
    <scope>IDENTIFICATION</scope>
</reference>
<dbReference type="AlphaFoldDB" id="A0A8B9BFN4"/>
<feature type="transmembrane region" description="Helical" evidence="11">
    <location>
        <begin position="73"/>
        <end position="96"/>
    </location>
</feature>
<evidence type="ECO:0000313" key="12">
    <source>
        <dbReference type="Ensembl" id="ENSABRP00000003544.1"/>
    </source>
</evidence>
<name>A0A8B9BFN4_9AVES</name>
<comment type="subcellular location">
    <subcellularLocation>
        <location evidence="2">Endoplasmic reticulum membrane</location>
        <topology evidence="2">Multi-pass membrane protein</topology>
    </subcellularLocation>
    <subcellularLocation>
        <location evidence="1">Nucleus envelope</location>
    </subcellularLocation>
</comment>
<dbReference type="Pfam" id="PF10190">
    <property type="entry name" value="Tmemb_170"/>
    <property type="match status" value="1"/>
</dbReference>
<evidence type="ECO:0000256" key="7">
    <source>
        <dbReference type="ARBA" id="ARBA00023136"/>
    </source>
</evidence>
<evidence type="ECO:0000256" key="5">
    <source>
        <dbReference type="ARBA" id="ARBA00022824"/>
    </source>
</evidence>
<sequence>MAAGSWLAGGAARQRATLSYWPRPEREGGADEAMEGGEAGGGLLQQILSLRLVPRSGNGTAAYSNPLAAFSEMWYGVFLWALVSSLSFHAPAALLALFTLRRHKYGRFMSLGLLLMGIVGPITAGILTSTGPAPALGAAAAPPPPACPSGASQGAASPGSGKNRPGLGAVQKMGCVCGLPASWRGLKMCPQRAQHLTGAWAELCQRCSPRISVATRIRCLVAKIYHISGTLPLPAGLQSFCRTPHFVQSAPSLLVPVAPQCFSYHAVIFLLFPPSPQVLPSQEFTELQGKT</sequence>
<dbReference type="InterPro" id="IPR019334">
    <property type="entry name" value="TMEM170A/B/YPR153W-like"/>
</dbReference>
<dbReference type="Proteomes" id="UP000694426">
    <property type="component" value="Unplaced"/>
</dbReference>
<dbReference type="PANTHER" id="PTHR22779:SF2">
    <property type="entry name" value="TRANSMEMBRANE PROTEIN 170A"/>
    <property type="match status" value="1"/>
</dbReference>
<evidence type="ECO:0000256" key="10">
    <source>
        <dbReference type="ARBA" id="ARBA00040097"/>
    </source>
</evidence>
<dbReference type="Ensembl" id="ENSABRT00000005120.1">
    <property type="protein sequence ID" value="ENSABRP00000003544.1"/>
    <property type="gene ID" value="ENSABRG00000003328.1"/>
</dbReference>